<feature type="compositionally biased region" description="Basic and acidic residues" evidence="2">
    <location>
        <begin position="1162"/>
        <end position="1171"/>
    </location>
</feature>
<dbReference type="InterPro" id="IPR029451">
    <property type="entry name" value="RICTOR_M"/>
</dbReference>
<proteinExistence type="inferred from homology"/>
<evidence type="ECO:0000256" key="1">
    <source>
        <dbReference type="ARBA" id="ARBA00008878"/>
    </source>
</evidence>
<dbReference type="InterPro" id="IPR029452">
    <property type="entry name" value="RICTOR_V"/>
</dbReference>
<comment type="caution">
    <text evidence="6">The sequence shown here is derived from an EMBL/GenBank/DDBJ whole genome shotgun (WGS) entry which is preliminary data.</text>
</comment>
<dbReference type="PANTHER" id="PTHR13298:SF11">
    <property type="entry name" value="RAPAMYCIN-INSENSITIVE COMPANION OF MTOR"/>
    <property type="match status" value="1"/>
</dbReference>
<dbReference type="InterPro" id="IPR028267">
    <property type="entry name" value="Pianissimo_N"/>
</dbReference>
<evidence type="ECO:0000313" key="6">
    <source>
        <dbReference type="EMBL" id="CAG5103877.1"/>
    </source>
</evidence>
<accession>A0A8J2HN03</accession>
<dbReference type="Proteomes" id="UP000786811">
    <property type="component" value="Unassembled WGS sequence"/>
</dbReference>
<sequence>MQAWWPSDISSPNIFAIISEDSLSSTKVLHAYLCEAITLRNSNRLKENVKEVLTNICTHGVSVCLKLTYLNAFVRLIDENDTGDFGYNIEVILRCLQVGLYQEATQVRAASLRAVRHLLKNEQHVLTFNKIHYPVFIVRSMDINLKNEMERIQALKLVRRIMLLAPQHIVPTIGRCLVSLTNGGYEEKDRLFHAFLAVLCELGVLNTNLFISCGGVGAITRAVMTDLSPTMIECIVGILLGLLSHPETRFSVSLMSLAAPYSELHSLAKDKTRDHRETRFTASKHALLSVLRSYAGIIHFCNPNDNAGLKAVIDIMHVEQLEVRGAVLELFYELLGLPLPMWTDEPDVALAAVDPCRHRESWKLSEGFIAAEGRSVLPSLALRCPNITELHLSLLVYVLLECRLPCALVETIVTSDTFISVRAAVLLGGLLHLSHTLLPPEICYLTPPLPGLLEHASRGNHQALGALVILSRMHVMMRRQPIPSSLFLDRFRQPGSWLQSSVPLRSQMVSSKTNWLKRSSSTTPLLKESHVLSTKDVHGWNWSVICTILRSREDSIHIPHDSDHKLFIKRLVNYFIPSSNGFSRVELMSNAILARNATLAGCDLVNCLLEMQELEGTRLLNELIDDIAKQISAISTAPSAHDCLFSPRHMTTTCCQKYFLFLGQLSHSAKGTVILKSFNLLEKLETLAITTNHDCYVKLIISTLDYSREGLNRKVLSKIISTASLEQTRLYATQFLRLILRAKMTDACQWALALLVDRLVDESKLIALAALEAMHEICEDPEYLEAFFQLTVNSRAWDKWFEHLGVRGYLLFIRLYALPASFTKLPSHVEELEKWTKPGGFAENYVQLIDGEIHDSLTRRQRDENGIYMRRSTNMVLMPRDIFIPSHLIGQLVQHESGIQLIMRRNVLQRFARIIQRFRTDISNVDTVDSNSKVTKSTPRCAMDDAHFMSEESGTEDIAESTNRLETIIDSEVMETSECRTPRKADSFVEMRRKLSMDDSQRTTPERSYYREDPEQFISFDDRLLKVKSALWALGHAGTSPAGVEQLQNLGIIETITSIAESCSHYSVRATAFYTLSLISTTRIGADALTALHWPCVRYRRGDNWPVIPQNNPNTIPSPVPIQKHHRSLSDGKPELPDLTIRRTRNRSESAATDIESKRYAFPADFKERGETPSPVSSIQRLSQQDAEGYARLRNNMVNTTPPPLPPAPPPQEDPNDVNYMGICLPKKLSIIFPHMPRSHSVNVPDYESSKLINSSFSNSTEENSSEYSIDQEHRDICLACYQLETDNNEAINNEADDKIKKDILRHSQRLSNPVWHRNSRQTLLRLRQRYPEKFKDTCLFFEMAARLSSGTYRLQARRYLQELFLDAPFDVLYKEPRELLQVSVGTEENPVQTPAVELSTDTFTLSASPLKRKVNGRLTIPEAESETSVATSSELTSEIQSVDVNLKSSKSPAHDSDKLSDEKIIAEILKPAERLRTSKSSDKMLKVTSKNTAVSLE</sequence>
<dbReference type="GO" id="GO:0043539">
    <property type="term" value="F:protein serine/threonine kinase activator activity"/>
    <property type="evidence" value="ECO:0007669"/>
    <property type="project" value="TreeGrafter"/>
</dbReference>
<protein>
    <submittedName>
        <fullName evidence="6">Similar to Rictor: Rapamycin-insensitive companion of mTOR (Mus musculus)</fullName>
    </submittedName>
</protein>
<evidence type="ECO:0000259" key="4">
    <source>
        <dbReference type="SMART" id="SM01308"/>
    </source>
</evidence>
<evidence type="ECO:0000259" key="3">
    <source>
        <dbReference type="SMART" id="SM01307"/>
    </source>
</evidence>
<comment type="similarity">
    <text evidence="1">Belongs to the RICTOR family.</text>
</comment>
<reference evidence="6" key="1">
    <citation type="submission" date="2021-04" db="EMBL/GenBank/DDBJ databases">
        <authorList>
            <person name="Chebbi M.A.C M."/>
        </authorList>
    </citation>
    <scope>NUCLEOTIDE SEQUENCE</scope>
</reference>
<dbReference type="Pfam" id="PF14664">
    <property type="entry name" value="RICTOR_N"/>
    <property type="match status" value="1"/>
</dbReference>
<feature type="compositionally biased region" description="Polar residues" evidence="2">
    <location>
        <begin position="1489"/>
        <end position="1498"/>
    </location>
</feature>
<evidence type="ECO:0000259" key="5">
    <source>
        <dbReference type="SMART" id="SM01310"/>
    </source>
</evidence>
<feature type="region of interest" description="Disordered" evidence="2">
    <location>
        <begin position="1479"/>
        <end position="1498"/>
    </location>
</feature>
<name>A0A8J2HN03_COTCN</name>
<dbReference type="InterPro" id="IPR028268">
    <property type="entry name" value="Pianissimo_fam"/>
</dbReference>
<dbReference type="Pfam" id="PF14668">
    <property type="entry name" value="RICTOR_V"/>
    <property type="match status" value="1"/>
</dbReference>
<feature type="domain" description="Rapamycin-insensitive companion of mTOR middle" evidence="3">
    <location>
        <begin position="518"/>
        <end position="742"/>
    </location>
</feature>
<feature type="compositionally biased region" description="Polar residues" evidence="2">
    <location>
        <begin position="1174"/>
        <end position="1186"/>
    </location>
</feature>
<dbReference type="OrthoDB" id="271111at2759"/>
<dbReference type="SMART" id="SM01303">
    <property type="entry name" value="RasGEF_N_2"/>
    <property type="match status" value="1"/>
</dbReference>
<dbReference type="InterPro" id="IPR016024">
    <property type="entry name" value="ARM-type_fold"/>
</dbReference>
<organism evidence="6 7">
    <name type="scientific">Cotesia congregata</name>
    <name type="common">Parasitoid wasp</name>
    <name type="synonym">Apanteles congregatus</name>
    <dbReference type="NCBI Taxonomy" id="51543"/>
    <lineage>
        <taxon>Eukaryota</taxon>
        <taxon>Metazoa</taxon>
        <taxon>Ecdysozoa</taxon>
        <taxon>Arthropoda</taxon>
        <taxon>Hexapoda</taxon>
        <taxon>Insecta</taxon>
        <taxon>Pterygota</taxon>
        <taxon>Neoptera</taxon>
        <taxon>Endopterygota</taxon>
        <taxon>Hymenoptera</taxon>
        <taxon>Apocrita</taxon>
        <taxon>Ichneumonoidea</taxon>
        <taxon>Braconidae</taxon>
        <taxon>Microgastrinae</taxon>
        <taxon>Cotesia</taxon>
    </lineage>
</organism>
<dbReference type="GO" id="GO:0038203">
    <property type="term" value="P:TORC2 signaling"/>
    <property type="evidence" value="ECO:0007669"/>
    <property type="project" value="TreeGrafter"/>
</dbReference>
<dbReference type="Pfam" id="PF14663">
    <property type="entry name" value="RasGEF_N_2"/>
    <property type="match status" value="1"/>
</dbReference>
<feature type="domain" description="Rapamycin-insensitive companion of mTOR N-terminal" evidence="4">
    <location>
        <begin position="67"/>
        <end position="439"/>
    </location>
</feature>
<gene>
    <name evidence="6" type="ORF">HICCMSTLAB_LOCUS11729</name>
</gene>
<dbReference type="PANTHER" id="PTHR13298">
    <property type="entry name" value="CYTOSOLIC REGULATOR PIANISSIMO"/>
    <property type="match status" value="1"/>
</dbReference>
<dbReference type="EMBL" id="CAJNRD030001123">
    <property type="protein sequence ID" value="CAG5103877.1"/>
    <property type="molecule type" value="Genomic_DNA"/>
</dbReference>
<dbReference type="SMART" id="SM01310">
    <property type="entry name" value="RICTOR_V"/>
    <property type="match status" value="1"/>
</dbReference>
<dbReference type="SMART" id="SM01307">
    <property type="entry name" value="RICTOR_M"/>
    <property type="match status" value="1"/>
</dbReference>
<evidence type="ECO:0000256" key="2">
    <source>
        <dbReference type="SAM" id="MobiDB-lite"/>
    </source>
</evidence>
<dbReference type="SMART" id="SM01308">
    <property type="entry name" value="RICTOR_N"/>
    <property type="match status" value="1"/>
</dbReference>
<keyword evidence="7" id="KW-1185">Reference proteome</keyword>
<feature type="domain" description="Rapamycin-insensitive companion of mTOR" evidence="5">
    <location>
        <begin position="1024"/>
        <end position="1096"/>
    </location>
</feature>
<feature type="compositionally biased region" description="Pro residues" evidence="2">
    <location>
        <begin position="1201"/>
        <end position="1213"/>
    </location>
</feature>
<dbReference type="GO" id="GO:0031932">
    <property type="term" value="C:TORC2 complex"/>
    <property type="evidence" value="ECO:0007669"/>
    <property type="project" value="InterPro"/>
</dbReference>
<dbReference type="InterPro" id="IPR029453">
    <property type="entry name" value="Rictor_IV"/>
</dbReference>
<feature type="region of interest" description="Disordered" evidence="2">
    <location>
        <begin position="1162"/>
        <end position="1216"/>
    </location>
</feature>
<dbReference type="GO" id="GO:0051897">
    <property type="term" value="P:positive regulation of phosphatidylinositol 3-kinase/protein kinase B signal transduction"/>
    <property type="evidence" value="ECO:0007669"/>
    <property type="project" value="TreeGrafter"/>
</dbReference>
<evidence type="ECO:0000313" key="7">
    <source>
        <dbReference type="Proteomes" id="UP000786811"/>
    </source>
</evidence>
<dbReference type="Pfam" id="PF14666">
    <property type="entry name" value="RICTOR_M"/>
    <property type="match status" value="1"/>
</dbReference>
<dbReference type="SUPFAM" id="SSF48371">
    <property type="entry name" value="ARM repeat"/>
    <property type="match status" value="2"/>
</dbReference>